<dbReference type="CDD" id="cd01635">
    <property type="entry name" value="Glycosyltransferase_GTB-type"/>
    <property type="match status" value="1"/>
</dbReference>
<proteinExistence type="predicted"/>
<dbReference type="InterPro" id="IPR001296">
    <property type="entry name" value="Glyco_trans_1"/>
</dbReference>
<dbReference type="SUPFAM" id="SSF53756">
    <property type="entry name" value="UDP-Glycosyltransferase/glycogen phosphorylase"/>
    <property type="match status" value="1"/>
</dbReference>
<evidence type="ECO:0000313" key="4">
    <source>
        <dbReference type="Proteomes" id="UP000075430"/>
    </source>
</evidence>
<dbReference type="RefSeq" id="WP_061522454.1">
    <property type="nucleotide sequence ID" value="NZ_JARLZY010000023.1"/>
</dbReference>
<dbReference type="Gene3D" id="3.40.50.11190">
    <property type="match status" value="1"/>
</dbReference>
<feature type="domain" description="Glycosyl transferase family 1" evidence="2">
    <location>
        <begin position="153"/>
        <end position="265"/>
    </location>
</feature>
<keyword evidence="1" id="KW-0472">Membrane</keyword>
<sequence>MRVLIFADGGREKGMGHVVRMKLLADEMKSRCSITFYTNEESASYLASGHWQVLVKPEQGQKDFIVREINQQAPDMLLFDLLNMPSDWLEAIKAKSAARIVLFEEKQEKTIRLCDAVINGIYGEVKSRTYRLGNALVCEGPEYIILHPGFKKAKRAYRLKKECRTILVSLGGSDPKKLVFKVIEACRHVPDIERKKVIFVMGDAASHAEEARALIAQKPYYAMVKQTNDMSALLRQADMAVVSGGITLYETVCTGVPCIVLSQVPHQTVTAGKFAAAGAAVDLGLGEKISAAELARHMSEMSGHFPLRLGLHQNGTPLVDGKGIKRAAAMLYDL</sequence>
<dbReference type="GO" id="GO:0016757">
    <property type="term" value="F:glycosyltransferase activity"/>
    <property type="evidence" value="ECO:0007669"/>
    <property type="project" value="InterPro"/>
</dbReference>
<dbReference type="STRING" id="1793963.AXI58_00900"/>
<keyword evidence="3" id="KW-0946">Virion</keyword>
<reference evidence="4" key="1">
    <citation type="submission" date="2016-02" db="EMBL/GenBank/DDBJ databases">
        <authorList>
            <person name="Dunlap C."/>
        </authorList>
    </citation>
    <scope>NUCLEOTIDE SEQUENCE [LARGE SCALE GENOMIC DNA]</scope>
    <source>
        <strain evidence="4">NRRL B-41092</strain>
    </source>
</reference>
<dbReference type="OrthoDB" id="9805604at2"/>
<dbReference type="EMBL" id="LSBA01000023">
    <property type="protein sequence ID" value="KXZ16985.1"/>
    <property type="molecule type" value="Genomic_DNA"/>
</dbReference>
<keyword evidence="4" id="KW-1185">Reference proteome</keyword>
<dbReference type="Pfam" id="PF00534">
    <property type="entry name" value="Glycos_transf_1"/>
    <property type="match status" value="1"/>
</dbReference>
<comment type="caution">
    <text evidence="3">The sequence shown here is derived from an EMBL/GenBank/DDBJ whole genome shotgun (WGS) entry which is preliminary data.</text>
</comment>
<dbReference type="Gene3D" id="3.40.50.2000">
    <property type="entry name" value="Glycogen Phosphorylase B"/>
    <property type="match status" value="1"/>
</dbReference>
<protein>
    <submittedName>
        <fullName evidence="3">Spore coat protein</fullName>
    </submittedName>
</protein>
<dbReference type="AlphaFoldDB" id="A0A150F457"/>
<organism evidence="3 4">
    <name type="scientific">Bacillus nakamurai</name>
    <dbReference type="NCBI Taxonomy" id="1793963"/>
    <lineage>
        <taxon>Bacteria</taxon>
        <taxon>Bacillati</taxon>
        <taxon>Bacillota</taxon>
        <taxon>Bacilli</taxon>
        <taxon>Bacillales</taxon>
        <taxon>Bacillaceae</taxon>
        <taxon>Bacillus</taxon>
    </lineage>
</organism>
<evidence type="ECO:0000256" key="1">
    <source>
        <dbReference type="ARBA" id="ARBA00023136"/>
    </source>
</evidence>
<evidence type="ECO:0000313" key="3">
    <source>
        <dbReference type="EMBL" id="KXZ16985.1"/>
    </source>
</evidence>
<dbReference type="Proteomes" id="UP000075430">
    <property type="component" value="Unassembled WGS sequence"/>
</dbReference>
<evidence type="ECO:0000259" key="2">
    <source>
        <dbReference type="Pfam" id="PF00534"/>
    </source>
</evidence>
<dbReference type="PANTHER" id="PTHR21015">
    <property type="entry name" value="UDP-N-ACETYLGLUCOSAMINE--N-ACETYLMURAMYL-(PENTAPEPTIDE) PYROPHOSPHORYL-UNDECAPRENOL N-ACETYLGLUCOSAMINE TRANSFERASE 1"/>
    <property type="match status" value="1"/>
</dbReference>
<keyword evidence="3" id="KW-0167">Capsid protein</keyword>
<accession>A0A150F457</accession>
<dbReference type="PANTHER" id="PTHR21015:SF22">
    <property type="entry name" value="GLYCOSYLTRANSFERASE"/>
    <property type="match status" value="1"/>
</dbReference>
<gene>
    <name evidence="3" type="ORF">AXI58_00900</name>
</gene>
<name>A0A150F457_9BACI</name>